<proteinExistence type="predicted"/>
<sequence>WVPYGPPFGSEVQAEKYVEQMDKASGGSVEYRVEEENQP</sequence>
<name>A0A0F8YWU0_9ZZZZ</name>
<dbReference type="EMBL" id="LAZR01067003">
    <property type="protein sequence ID" value="KKK52471.1"/>
    <property type="molecule type" value="Genomic_DNA"/>
</dbReference>
<reference evidence="1" key="1">
    <citation type="journal article" date="2015" name="Nature">
        <title>Complex archaea that bridge the gap between prokaryotes and eukaryotes.</title>
        <authorList>
            <person name="Spang A."/>
            <person name="Saw J.H."/>
            <person name="Jorgensen S.L."/>
            <person name="Zaremba-Niedzwiedzka K."/>
            <person name="Martijn J."/>
            <person name="Lind A.E."/>
            <person name="van Eijk R."/>
            <person name="Schleper C."/>
            <person name="Guy L."/>
            <person name="Ettema T.J."/>
        </authorList>
    </citation>
    <scope>NUCLEOTIDE SEQUENCE</scope>
</reference>
<gene>
    <name evidence="1" type="ORF">LCGC14_3104630</name>
</gene>
<comment type="caution">
    <text evidence="1">The sequence shown here is derived from an EMBL/GenBank/DDBJ whole genome shotgun (WGS) entry which is preliminary data.</text>
</comment>
<feature type="non-terminal residue" evidence="1">
    <location>
        <position position="1"/>
    </location>
</feature>
<protein>
    <submittedName>
        <fullName evidence="1">Uncharacterized protein</fullName>
    </submittedName>
</protein>
<organism evidence="1">
    <name type="scientific">marine sediment metagenome</name>
    <dbReference type="NCBI Taxonomy" id="412755"/>
    <lineage>
        <taxon>unclassified sequences</taxon>
        <taxon>metagenomes</taxon>
        <taxon>ecological metagenomes</taxon>
    </lineage>
</organism>
<accession>A0A0F8YWU0</accession>
<evidence type="ECO:0000313" key="1">
    <source>
        <dbReference type="EMBL" id="KKK52471.1"/>
    </source>
</evidence>
<dbReference type="AlphaFoldDB" id="A0A0F8YWU0"/>